<organism evidence="1 2">
    <name type="scientific">Blepharisma stoltei</name>
    <dbReference type="NCBI Taxonomy" id="1481888"/>
    <lineage>
        <taxon>Eukaryota</taxon>
        <taxon>Sar</taxon>
        <taxon>Alveolata</taxon>
        <taxon>Ciliophora</taxon>
        <taxon>Postciliodesmatophora</taxon>
        <taxon>Heterotrichea</taxon>
        <taxon>Heterotrichida</taxon>
        <taxon>Blepharismidae</taxon>
        <taxon>Blepharisma</taxon>
    </lineage>
</organism>
<evidence type="ECO:0000313" key="2">
    <source>
        <dbReference type="Proteomes" id="UP001162131"/>
    </source>
</evidence>
<protein>
    <recommendedName>
        <fullName evidence="3">Ycf15</fullName>
    </recommendedName>
</protein>
<gene>
    <name evidence="1" type="ORF">BSTOLATCC_MIC22501</name>
</gene>
<name>A0AAU9JA82_9CILI</name>
<evidence type="ECO:0000313" key="1">
    <source>
        <dbReference type="EMBL" id="CAG9318628.1"/>
    </source>
</evidence>
<keyword evidence="2" id="KW-1185">Reference proteome</keyword>
<accession>A0AAU9JA82</accession>
<dbReference type="EMBL" id="CAJZBQ010000021">
    <property type="protein sequence ID" value="CAG9318628.1"/>
    <property type="molecule type" value="Genomic_DNA"/>
</dbReference>
<evidence type="ECO:0008006" key="3">
    <source>
        <dbReference type="Google" id="ProtNLM"/>
    </source>
</evidence>
<sequence>MMRMPQSQKRLIIFPGWHKKGRQIKWYEGEVLVKGLLCRREADYWWGGVIRGAKGLSWAQQRLMAPNREISLPRNLGFCFGSKLPEVKTRKLFSKLYRI</sequence>
<dbReference type="AlphaFoldDB" id="A0AAU9JA82"/>
<reference evidence="1" key="1">
    <citation type="submission" date="2021-09" db="EMBL/GenBank/DDBJ databases">
        <authorList>
            <consortium name="AG Swart"/>
            <person name="Singh M."/>
            <person name="Singh A."/>
            <person name="Seah K."/>
            <person name="Emmerich C."/>
        </authorList>
    </citation>
    <scope>NUCLEOTIDE SEQUENCE</scope>
    <source>
        <strain evidence="1">ATCC30299</strain>
    </source>
</reference>
<comment type="caution">
    <text evidence="1">The sequence shown here is derived from an EMBL/GenBank/DDBJ whole genome shotgun (WGS) entry which is preliminary data.</text>
</comment>
<proteinExistence type="predicted"/>
<dbReference type="Proteomes" id="UP001162131">
    <property type="component" value="Unassembled WGS sequence"/>
</dbReference>